<dbReference type="SUPFAM" id="SSF51126">
    <property type="entry name" value="Pectin lyase-like"/>
    <property type="match status" value="1"/>
</dbReference>
<evidence type="ECO:0000313" key="3">
    <source>
        <dbReference type="Proteomes" id="UP001198026"/>
    </source>
</evidence>
<dbReference type="Pfam" id="PF10651">
    <property type="entry name" value="BppU_N"/>
    <property type="match status" value="1"/>
</dbReference>
<organism evidence="2 3">
    <name type="scientific">Limosilactobacillus reuteri</name>
    <name type="common">Lactobacillus reuteri</name>
    <dbReference type="NCBI Taxonomy" id="1598"/>
    <lineage>
        <taxon>Bacteria</taxon>
        <taxon>Bacillati</taxon>
        <taxon>Bacillota</taxon>
        <taxon>Bacilli</taxon>
        <taxon>Lactobacillales</taxon>
        <taxon>Lactobacillaceae</taxon>
        <taxon>Limosilactobacillus</taxon>
    </lineage>
</organism>
<sequence>MSQTLTYVIGQDRRPHVDNVQDFKVNFDGSNTNWVQARQYERSMRQVFVNIKNEDGTPLDLTGCNVWFEGLLPKNSAGDFRVIDDKGYVALDPTAGRFRFDMPGHAFTVAGSYRQAFFRILKDGNSITTLEFDLDVLADKVIDGLVPRTYISPVEELINEIETKYQDSTDKLTKMTSDFVDKFTQSMNTLKALGATVQNGLDALEQKIKQDGLFTQAEADAFKQAILATVNGLEAKWHDIEVIDYKPTRDGKAHTLSESYVSVDEAQKDYPTATSLADTKDWCAITAAIQEGQKQGRNIYLAPGNYFVNKTVKLPTGVTFYGAYQNSKIYASQQMSDDSKKQSLAILEYDDEGQPPIYIENIQVLGSSDQNNQLIGLHLGGNRASKISNFIVSYCFGHGTLVYPTHPQSADVENTTFEHYWQVQSGSFCIKSNASINRGNITDFAVYDSQITTLDVRDENQSNTSAPAVEIINEENKDAVKSVYGIEFTRCFLHAQGNNLVRIVGCHAPRATHSINFDFIKGELHDIHGDLGKGSDKFFLFHLENCWHVMVDHSSQLTYSGASYVEMKRCAFCDIQTAGIAYLGWQHSDSMIFTLDKYSYENHINLIGMDVYLAPGTEDTTKDPNYGYDYGQAHDAMDLFAKMKDEGSDNHITGWQVGQTLTLNNEPQRLKQITNGKIDGLADAWQKGVTTSLIDNSVHTKHVLSKGVVDLQLALPIPYKRTSGFLISFRAIGAEEDLKKLQLIAGSQLIQVPSDQNWHVWTGICKTNILQAIGIQAPNHEVLTNDVTLEIEYMHCFMENQIPFYPDFVALPMPKAGEGNY</sequence>
<gene>
    <name evidence="2" type="ORF">LMB76_07575</name>
</gene>
<evidence type="ECO:0000259" key="1">
    <source>
        <dbReference type="Pfam" id="PF10651"/>
    </source>
</evidence>
<dbReference type="Gene3D" id="2.60.40.3350">
    <property type="match status" value="1"/>
</dbReference>
<dbReference type="Proteomes" id="UP001198026">
    <property type="component" value="Unassembled WGS sequence"/>
</dbReference>
<evidence type="ECO:0000313" key="2">
    <source>
        <dbReference type="EMBL" id="MCC4478074.1"/>
    </source>
</evidence>
<dbReference type="AlphaFoldDB" id="A0AAW4X6T7"/>
<name>A0AAW4X6T7_LIMRT</name>
<dbReference type="Gene3D" id="2.160.20.10">
    <property type="entry name" value="Single-stranded right-handed beta-helix, Pectin lyase-like"/>
    <property type="match status" value="1"/>
</dbReference>
<dbReference type="InterPro" id="IPR012334">
    <property type="entry name" value="Pectin_lyas_fold"/>
</dbReference>
<dbReference type="RefSeq" id="WP_228340548.1">
    <property type="nucleotide sequence ID" value="NZ_JAJGWA010000077.1"/>
</dbReference>
<protein>
    <submittedName>
        <fullName evidence="2">Phage baseplate upper protein</fullName>
    </submittedName>
</protein>
<feature type="domain" description="BppU N-terminal" evidence="1">
    <location>
        <begin position="23"/>
        <end position="162"/>
    </location>
</feature>
<dbReference type="InterPro" id="IPR011050">
    <property type="entry name" value="Pectin_lyase_fold/virulence"/>
</dbReference>
<comment type="caution">
    <text evidence="2">The sequence shown here is derived from an EMBL/GenBank/DDBJ whole genome shotgun (WGS) entry which is preliminary data.</text>
</comment>
<accession>A0AAW4X6T7</accession>
<reference evidence="2" key="1">
    <citation type="submission" date="2021-10" db="EMBL/GenBank/DDBJ databases">
        <title>Evolutionary history and lifestyle of the vertebrate symbiont Limosilactobacillus reuteri.</title>
        <authorList>
            <person name="Zheng J."/>
            <person name="Li F."/>
            <person name="Gaenzle M."/>
            <person name="Walter J."/>
        </authorList>
    </citation>
    <scope>NUCLEOTIDE SEQUENCE</scope>
    <source>
        <strain evidence="2">GQ_1_3_1</strain>
    </source>
</reference>
<proteinExistence type="predicted"/>
<dbReference type="InterPro" id="IPR018913">
    <property type="entry name" value="BppU_N"/>
</dbReference>
<dbReference type="EMBL" id="JAJGWB010000134">
    <property type="protein sequence ID" value="MCC4478074.1"/>
    <property type="molecule type" value="Genomic_DNA"/>
</dbReference>